<feature type="non-terminal residue" evidence="6">
    <location>
        <position position="1"/>
    </location>
</feature>
<evidence type="ECO:0000256" key="1">
    <source>
        <dbReference type="ARBA" id="ARBA00009995"/>
    </source>
</evidence>
<keyword evidence="4" id="KW-1133">Transmembrane helix</keyword>
<feature type="signal peptide" evidence="5">
    <location>
        <begin position="1"/>
        <end position="21"/>
    </location>
</feature>
<sequence>MNFFNIFLIVLCLVQIKSSQSAKILGFFSTVSRSHFIVEEPVMRELAKRGHNVTVVSAFKQSGEPLKNYRYIEIPDFIENPIFEKFRLSATTKDTSSFWEKFEIIQPLFRVSVGMMNHETFLPLKNETFDLLVLGWFMNEYALGLAGHFKCPSVVISPNVNFYLLRKLSGNPNSATTVPSVFVNYATPMTFFQRLHNVGIHLLEFFFLEALNHFIVKPLYSEAFPGDSHPTYDEVLKNVSLILVAQHFSGKTPEPLLPNVIEVEGMHVKKQPSELPQDIKEFLDTATEGVIYFCLGSNARSSDFSQERIKIFLDKFRSLKQKVLWKFETNLPNLPDNVKIGKWLPQDDILAHPNVKLFISHCGKGGITEAKYHGVPIFGIPLVGDQFGNADHIVQEGWAVVLPLIDLNAETFSKTLDEAIYNPLYGNVVKKLSKQNRDRPEHPLDKAAFWIEYVIRHDGAKHMQSPAVHLNLLQYYMVDVFGFVIVSLYVVIKLSKMLFKTLIRKIFKKNSVKTKKE</sequence>
<keyword evidence="5" id="KW-0732">Signal</keyword>
<organism evidence="6 7">
    <name type="scientific">Pseudolycoriella hygida</name>
    <dbReference type="NCBI Taxonomy" id="35572"/>
    <lineage>
        <taxon>Eukaryota</taxon>
        <taxon>Metazoa</taxon>
        <taxon>Ecdysozoa</taxon>
        <taxon>Arthropoda</taxon>
        <taxon>Hexapoda</taxon>
        <taxon>Insecta</taxon>
        <taxon>Pterygota</taxon>
        <taxon>Neoptera</taxon>
        <taxon>Endopterygota</taxon>
        <taxon>Diptera</taxon>
        <taxon>Nematocera</taxon>
        <taxon>Sciaroidea</taxon>
        <taxon>Sciaridae</taxon>
        <taxon>Pseudolycoriella</taxon>
    </lineage>
</organism>
<keyword evidence="7" id="KW-1185">Reference proteome</keyword>
<keyword evidence="4" id="KW-0472">Membrane</keyword>
<dbReference type="InterPro" id="IPR002213">
    <property type="entry name" value="UDP_glucos_trans"/>
</dbReference>
<reference evidence="6" key="1">
    <citation type="submission" date="2022-07" db="EMBL/GenBank/DDBJ databases">
        <authorList>
            <person name="Trinca V."/>
            <person name="Uliana J.V.C."/>
            <person name="Torres T.T."/>
            <person name="Ward R.J."/>
            <person name="Monesi N."/>
        </authorList>
    </citation>
    <scope>NUCLEOTIDE SEQUENCE</scope>
    <source>
        <strain evidence="6">HSMRA1968</strain>
        <tissue evidence="6">Whole embryos</tissue>
    </source>
</reference>
<evidence type="ECO:0000256" key="3">
    <source>
        <dbReference type="ARBA" id="ARBA00022679"/>
    </source>
</evidence>
<dbReference type="PANTHER" id="PTHR48043">
    <property type="entry name" value="EG:EG0003.4 PROTEIN-RELATED"/>
    <property type="match status" value="1"/>
</dbReference>
<dbReference type="Pfam" id="PF00201">
    <property type="entry name" value="UDPGT"/>
    <property type="match status" value="1"/>
</dbReference>
<comment type="similarity">
    <text evidence="1">Belongs to the UDP-glycosyltransferase family.</text>
</comment>
<dbReference type="InterPro" id="IPR050271">
    <property type="entry name" value="UDP-glycosyltransferase"/>
</dbReference>
<keyword evidence="4" id="KW-0812">Transmembrane</keyword>
<keyword evidence="3" id="KW-0808">Transferase</keyword>
<accession>A0A9Q0NCF3</accession>
<evidence type="ECO:0000256" key="4">
    <source>
        <dbReference type="SAM" id="Phobius"/>
    </source>
</evidence>
<evidence type="ECO:0000313" key="6">
    <source>
        <dbReference type="EMBL" id="KAJ6646774.1"/>
    </source>
</evidence>
<dbReference type="OrthoDB" id="5835829at2759"/>
<evidence type="ECO:0000313" key="7">
    <source>
        <dbReference type="Proteomes" id="UP001151699"/>
    </source>
</evidence>
<evidence type="ECO:0000256" key="2">
    <source>
        <dbReference type="ARBA" id="ARBA00022676"/>
    </source>
</evidence>
<dbReference type="Gene3D" id="3.40.50.2000">
    <property type="entry name" value="Glycogen Phosphorylase B"/>
    <property type="match status" value="1"/>
</dbReference>
<proteinExistence type="inferred from homology"/>
<gene>
    <name evidence="6" type="primary">UTG2_7</name>
    <name evidence="6" type="ORF">Bhyg_01988</name>
</gene>
<comment type="caution">
    <text evidence="6">The sequence shown here is derived from an EMBL/GenBank/DDBJ whole genome shotgun (WGS) entry which is preliminary data.</text>
</comment>
<dbReference type="PANTHER" id="PTHR48043:SF159">
    <property type="entry name" value="EG:EG0003.4 PROTEIN-RELATED"/>
    <property type="match status" value="1"/>
</dbReference>
<feature type="transmembrane region" description="Helical" evidence="4">
    <location>
        <begin position="473"/>
        <end position="492"/>
    </location>
</feature>
<keyword evidence="2" id="KW-0328">Glycosyltransferase</keyword>
<protein>
    <submittedName>
        <fullName evidence="6">UDP-glucosyltransferase 2</fullName>
    </submittedName>
</protein>
<dbReference type="FunFam" id="3.40.50.2000:FF:000050">
    <property type="entry name" value="UDP-glucuronosyltransferase"/>
    <property type="match status" value="1"/>
</dbReference>
<name>A0A9Q0NCF3_9DIPT</name>
<dbReference type="CDD" id="cd03784">
    <property type="entry name" value="GT1_Gtf-like"/>
    <property type="match status" value="1"/>
</dbReference>
<dbReference type="Proteomes" id="UP001151699">
    <property type="component" value="Chromosome A"/>
</dbReference>
<dbReference type="SUPFAM" id="SSF53756">
    <property type="entry name" value="UDP-Glycosyltransferase/glycogen phosphorylase"/>
    <property type="match status" value="1"/>
</dbReference>
<dbReference type="GO" id="GO:0008194">
    <property type="term" value="F:UDP-glycosyltransferase activity"/>
    <property type="evidence" value="ECO:0007669"/>
    <property type="project" value="InterPro"/>
</dbReference>
<evidence type="ECO:0000256" key="5">
    <source>
        <dbReference type="SAM" id="SignalP"/>
    </source>
</evidence>
<feature type="chain" id="PRO_5040380543" evidence="5">
    <location>
        <begin position="22"/>
        <end position="517"/>
    </location>
</feature>
<dbReference type="AlphaFoldDB" id="A0A9Q0NCF3"/>
<dbReference type="EMBL" id="WJQU01000001">
    <property type="protein sequence ID" value="KAJ6646774.1"/>
    <property type="molecule type" value="Genomic_DNA"/>
</dbReference>